<accession>A0A6A6UYC1</accession>
<evidence type="ECO:0000313" key="1">
    <source>
        <dbReference type="EMBL" id="KAF2743165.1"/>
    </source>
</evidence>
<proteinExistence type="predicted"/>
<sequence length="172" mass="19925">MRLLLQGGKGTSSLSLFNLRYLNDKTPYPFGKYGKLCLSWQHMEQLILELEEAQQKCLDMMEGVQYPDAVTGVSDLPKGKDYLENYDMVKKQERKLDFLEGDYGWAKVEECLSSYLQLSGMNPDFLHAETARVVRKARRQFDKYRSLLESAKRAIRISRDKLILQGIEGPEY</sequence>
<dbReference type="AlphaFoldDB" id="A0A6A6UYC1"/>
<name>A0A6A6UYC1_9PLEO</name>
<keyword evidence="2" id="KW-1185">Reference proteome</keyword>
<dbReference type="Proteomes" id="UP000799440">
    <property type="component" value="Unassembled WGS sequence"/>
</dbReference>
<protein>
    <submittedName>
        <fullName evidence="1">Uncharacterized protein</fullName>
    </submittedName>
</protein>
<dbReference type="EMBL" id="MU006599">
    <property type="protein sequence ID" value="KAF2743165.1"/>
    <property type="molecule type" value="Genomic_DNA"/>
</dbReference>
<evidence type="ECO:0000313" key="2">
    <source>
        <dbReference type="Proteomes" id="UP000799440"/>
    </source>
</evidence>
<organism evidence="1 2">
    <name type="scientific">Sporormia fimetaria CBS 119925</name>
    <dbReference type="NCBI Taxonomy" id="1340428"/>
    <lineage>
        <taxon>Eukaryota</taxon>
        <taxon>Fungi</taxon>
        <taxon>Dikarya</taxon>
        <taxon>Ascomycota</taxon>
        <taxon>Pezizomycotina</taxon>
        <taxon>Dothideomycetes</taxon>
        <taxon>Pleosporomycetidae</taxon>
        <taxon>Pleosporales</taxon>
        <taxon>Sporormiaceae</taxon>
        <taxon>Sporormia</taxon>
    </lineage>
</organism>
<gene>
    <name evidence="1" type="ORF">M011DRAFT_480947</name>
</gene>
<reference evidence="1" key="1">
    <citation type="journal article" date="2020" name="Stud. Mycol.">
        <title>101 Dothideomycetes genomes: a test case for predicting lifestyles and emergence of pathogens.</title>
        <authorList>
            <person name="Haridas S."/>
            <person name="Albert R."/>
            <person name="Binder M."/>
            <person name="Bloem J."/>
            <person name="Labutti K."/>
            <person name="Salamov A."/>
            <person name="Andreopoulos B."/>
            <person name="Baker S."/>
            <person name="Barry K."/>
            <person name="Bills G."/>
            <person name="Bluhm B."/>
            <person name="Cannon C."/>
            <person name="Castanera R."/>
            <person name="Culley D."/>
            <person name="Daum C."/>
            <person name="Ezra D."/>
            <person name="Gonzalez J."/>
            <person name="Henrissat B."/>
            <person name="Kuo A."/>
            <person name="Liang C."/>
            <person name="Lipzen A."/>
            <person name="Lutzoni F."/>
            <person name="Magnuson J."/>
            <person name="Mondo S."/>
            <person name="Nolan M."/>
            <person name="Ohm R."/>
            <person name="Pangilinan J."/>
            <person name="Park H.-J."/>
            <person name="Ramirez L."/>
            <person name="Alfaro M."/>
            <person name="Sun H."/>
            <person name="Tritt A."/>
            <person name="Yoshinaga Y."/>
            <person name="Zwiers L.-H."/>
            <person name="Turgeon B."/>
            <person name="Goodwin S."/>
            <person name="Spatafora J."/>
            <person name="Crous P."/>
            <person name="Grigoriev I."/>
        </authorList>
    </citation>
    <scope>NUCLEOTIDE SEQUENCE</scope>
    <source>
        <strain evidence="1">CBS 119925</strain>
    </source>
</reference>